<protein>
    <submittedName>
        <fullName evidence="4">Spore gernimation protein</fullName>
    </submittedName>
</protein>
<comment type="caution">
    <text evidence="4">The sequence shown here is derived from an EMBL/GenBank/DDBJ whole genome shotgun (WGS) entry which is preliminary data.</text>
</comment>
<evidence type="ECO:0000313" key="4">
    <source>
        <dbReference type="EMBL" id="RKQ11949.1"/>
    </source>
</evidence>
<evidence type="ECO:0000259" key="3">
    <source>
        <dbReference type="Pfam" id="PF17898"/>
    </source>
</evidence>
<dbReference type="NCBIfam" id="NF040801">
    <property type="entry name" value="spore_GerD"/>
    <property type="match status" value="1"/>
</dbReference>
<keyword evidence="5" id="KW-1185">Reference proteome</keyword>
<dbReference type="InterPro" id="IPR041262">
    <property type="entry name" value="GerD_central"/>
</dbReference>
<sequence>MLNRIFSLLFVVLLLASCSENTNNNLSYDEVKKMVIDAVQTEDGKKAIRQLLEDPSFRELIILEHDQIETAINTTLLSKDAEDFWKKTYEDPKFKEAMAKSLKEQQTDIMKDLIKNASYQEDLVKFFGQADMQKELESILKGATLRKQMEEVVMETLQDPLLQTQWIEIIKKSGETSGGGEGGGKEGGSGGKEGGGGKEEDGGGS</sequence>
<evidence type="ECO:0000313" key="5">
    <source>
        <dbReference type="Proteomes" id="UP000272238"/>
    </source>
</evidence>
<dbReference type="Pfam" id="PF17898">
    <property type="entry name" value="GerD"/>
    <property type="match status" value="1"/>
</dbReference>
<name>A0A494YRE0_9BACL</name>
<organism evidence="4 5">
    <name type="scientific">Ureibacillus endophyticus</name>
    <dbReference type="NCBI Taxonomy" id="1978490"/>
    <lineage>
        <taxon>Bacteria</taxon>
        <taxon>Bacillati</taxon>
        <taxon>Bacillota</taxon>
        <taxon>Bacilli</taxon>
        <taxon>Bacillales</taxon>
        <taxon>Caryophanaceae</taxon>
        <taxon>Ureibacillus</taxon>
    </lineage>
</organism>
<dbReference type="PROSITE" id="PS51257">
    <property type="entry name" value="PROKAR_LIPOPROTEIN"/>
    <property type="match status" value="1"/>
</dbReference>
<feature type="compositionally biased region" description="Basic and acidic residues" evidence="1">
    <location>
        <begin position="195"/>
        <end position="205"/>
    </location>
</feature>
<evidence type="ECO:0000256" key="2">
    <source>
        <dbReference type="SAM" id="SignalP"/>
    </source>
</evidence>
<feature type="domain" description="Spore germination GerD central core" evidence="3">
    <location>
        <begin position="61"/>
        <end position="173"/>
    </location>
</feature>
<dbReference type="AlphaFoldDB" id="A0A494YRE0"/>
<gene>
    <name evidence="4" type="ORF">D8M03_17395</name>
</gene>
<evidence type="ECO:0000256" key="1">
    <source>
        <dbReference type="SAM" id="MobiDB-lite"/>
    </source>
</evidence>
<feature type="region of interest" description="Disordered" evidence="1">
    <location>
        <begin position="172"/>
        <end position="205"/>
    </location>
</feature>
<feature type="compositionally biased region" description="Gly residues" evidence="1">
    <location>
        <begin position="176"/>
        <end position="194"/>
    </location>
</feature>
<reference evidence="4 5" key="1">
    <citation type="journal article" date="2016" name="Antonie Van Leeuwenhoek">
        <title>Lysinibacillus endophyticus sp. nov., an indole-3-acetic acid producing endophytic bacterium isolated from corn root (Zea mays cv. Xinken-5).</title>
        <authorList>
            <person name="Yu J."/>
            <person name="Guan X."/>
            <person name="Liu C."/>
            <person name="Xiang W."/>
            <person name="Yu Z."/>
            <person name="Liu X."/>
            <person name="Wang G."/>
        </authorList>
    </citation>
    <scope>NUCLEOTIDE SEQUENCE [LARGE SCALE GENOMIC DNA]</scope>
    <source>
        <strain evidence="4 5">DSM 100506</strain>
    </source>
</reference>
<dbReference type="RefSeq" id="WP_121216037.1">
    <property type="nucleotide sequence ID" value="NZ_JBBYAH010000001.1"/>
</dbReference>
<accession>A0A494YRE0</accession>
<keyword evidence="2" id="KW-0732">Signal</keyword>
<proteinExistence type="predicted"/>
<dbReference type="EMBL" id="RBZN01000098">
    <property type="protein sequence ID" value="RKQ11949.1"/>
    <property type="molecule type" value="Genomic_DNA"/>
</dbReference>
<feature type="signal peptide" evidence="2">
    <location>
        <begin position="1"/>
        <end position="22"/>
    </location>
</feature>
<dbReference type="Proteomes" id="UP000272238">
    <property type="component" value="Unassembled WGS sequence"/>
</dbReference>
<feature type="chain" id="PRO_5039509958" evidence="2">
    <location>
        <begin position="23"/>
        <end position="205"/>
    </location>
</feature>
<dbReference type="OrthoDB" id="2375836at2"/>